<dbReference type="UniPathway" id="UPA00017"/>
<protein>
    <recommendedName>
        <fullName evidence="5">Enterobactin synthase component D</fullName>
    </recommendedName>
    <alternativeName>
        <fullName evidence="8">4'-phosphopantetheinyl transferase EntD</fullName>
    </alternativeName>
    <alternativeName>
        <fullName evidence="9">Enterochelin synthase D</fullName>
    </alternativeName>
</protein>
<evidence type="ECO:0000256" key="7">
    <source>
        <dbReference type="ARBA" id="ARBA00023191"/>
    </source>
</evidence>
<evidence type="ECO:0000313" key="16">
    <source>
        <dbReference type="EMBL" id="PZQ51492.1"/>
    </source>
</evidence>
<comment type="similarity">
    <text evidence="3">Belongs to the P-Pant transferase superfamily. EntD family.</text>
</comment>
<comment type="caution">
    <text evidence="16">The sequence shown here is derived from an EMBL/GenBank/DDBJ whole genome shotgun (WGS) entry which is preliminary data.</text>
</comment>
<feature type="binding site" evidence="12">
    <location>
        <position position="162"/>
    </location>
    <ligand>
        <name>CoA</name>
        <dbReference type="ChEBI" id="CHEBI:57287"/>
    </ligand>
</feature>
<dbReference type="AlphaFoldDB" id="A0A2W5ND96"/>
<evidence type="ECO:0000313" key="17">
    <source>
        <dbReference type="Proteomes" id="UP000249185"/>
    </source>
</evidence>
<evidence type="ECO:0000256" key="5">
    <source>
        <dbReference type="ARBA" id="ARBA00019087"/>
    </source>
</evidence>
<comment type="subunit">
    <text evidence="4">EntB, EntD, EntE, and EntF form a multienzyme complex called enterobactin synthase.</text>
</comment>
<comment type="function">
    <text evidence="1">Involved in the biosynthesis of the siderophore enterobactin (enterochelin), which is a macrocyclic trimeric lactone of N-(2,3-dihydroxybenzoyl)-serine. The serine trilactone serves as a scaffolding for the three catechol functionalities that provide hexadentate coordination for the tightly ligated iron(2+) atoms. Plays an essential role in the assembly of the enterobactin by catalyzing the transfer of the 4'-phosphopantetheine (Ppant) moiety from coenzyme A to the apo-domains of both EntB (ArCP domain) and EntF (PCP domain) to yield their holo-forms which make them competent for the activation of 2,3-dihydroxybenzoate (DHB) and L-serine, respectively.</text>
</comment>
<keyword evidence="13" id="KW-0460">Magnesium</keyword>
<dbReference type="Proteomes" id="UP000249185">
    <property type="component" value="Unassembled WGS sequence"/>
</dbReference>
<comment type="pathway">
    <text evidence="2">Siderophore biosynthesis; enterobactin biosynthesis.</text>
</comment>
<evidence type="ECO:0000256" key="8">
    <source>
        <dbReference type="ARBA" id="ARBA00029894"/>
    </source>
</evidence>
<feature type="domain" description="4'-phosphopantetheinyl transferase N-terminal" evidence="15">
    <location>
        <begin position="41"/>
        <end position="107"/>
    </location>
</feature>
<evidence type="ECO:0000256" key="4">
    <source>
        <dbReference type="ARBA" id="ARBA00011503"/>
    </source>
</evidence>
<evidence type="ECO:0000256" key="13">
    <source>
        <dbReference type="PIRSR" id="PIRSR603542-2"/>
    </source>
</evidence>
<comment type="catalytic activity">
    <reaction evidence="11">
        <text>apo-[peptidyl-carrier protein] + CoA = holo-[peptidyl-carrier protein] + adenosine 3',5'-bisphosphate + H(+)</text>
        <dbReference type="Rhea" id="RHEA:46228"/>
        <dbReference type="Rhea" id="RHEA-COMP:11479"/>
        <dbReference type="Rhea" id="RHEA-COMP:11480"/>
        <dbReference type="ChEBI" id="CHEBI:15378"/>
        <dbReference type="ChEBI" id="CHEBI:29999"/>
        <dbReference type="ChEBI" id="CHEBI:57287"/>
        <dbReference type="ChEBI" id="CHEBI:58343"/>
        <dbReference type="ChEBI" id="CHEBI:64479"/>
    </reaction>
</comment>
<evidence type="ECO:0000259" key="14">
    <source>
        <dbReference type="Pfam" id="PF01648"/>
    </source>
</evidence>
<keyword evidence="7" id="KW-0259">Enterobactin biosynthesis</keyword>
<accession>A0A2W5ND96</accession>
<feature type="binding site" evidence="12">
    <location>
        <position position="118"/>
    </location>
    <ligand>
        <name>CoA</name>
        <dbReference type="ChEBI" id="CHEBI:57287"/>
    </ligand>
</feature>
<evidence type="ECO:0000256" key="6">
    <source>
        <dbReference type="ARBA" id="ARBA00022679"/>
    </source>
</evidence>
<keyword evidence="13" id="KW-0479">Metal-binding</keyword>
<proteinExistence type="inferred from homology"/>
<dbReference type="PANTHER" id="PTHR38096">
    <property type="entry name" value="ENTEROBACTIN SYNTHASE COMPONENT D"/>
    <property type="match status" value="1"/>
</dbReference>
<dbReference type="PANTHER" id="PTHR38096:SF1">
    <property type="entry name" value="ENTEROBACTIN SYNTHASE COMPONENT D"/>
    <property type="match status" value="1"/>
</dbReference>
<feature type="binding site" evidence="12">
    <location>
        <position position="176"/>
    </location>
    <ligand>
        <name>CoA</name>
        <dbReference type="ChEBI" id="CHEBI:57287"/>
    </ligand>
</feature>
<sequence length="228" mass="23653">MIAEETTAEAVARALRAACPPEVAVATLDARVSRDGLVGFEHAATRGMIERRRREFTGGRLAARAAMAALGVAPGAVPMGRDRAPVWPGGVLGSITHSAAVCAAAVARRGAVLAIGIDVEADRPLPPALVAVCCGPAERDWLERQPAAERGRLAMLIFSAKESAYKCQYPLSGALLGYHDLEILPDRARGGFTARFGIAAGPFAPGFRLGGRFGFAAGQVVTVATLPA</sequence>
<feature type="binding site" evidence="13">
    <location>
        <position position="120"/>
    </location>
    <ligand>
        <name>Mg(2+)</name>
        <dbReference type="ChEBI" id="CHEBI:18420"/>
    </ligand>
</feature>
<comment type="cofactor">
    <cofactor evidence="13">
        <name>Mg(2+)</name>
        <dbReference type="ChEBI" id="CHEBI:18420"/>
    </cofactor>
</comment>
<evidence type="ECO:0000256" key="2">
    <source>
        <dbReference type="ARBA" id="ARBA00004993"/>
    </source>
</evidence>
<name>A0A2W5ND96_RHOSU</name>
<keyword evidence="6 16" id="KW-0808">Transferase</keyword>
<gene>
    <name evidence="16" type="ORF">DI556_04860</name>
</gene>
<feature type="binding site" evidence="12">
    <location>
        <begin position="96"/>
        <end position="97"/>
    </location>
    <ligand>
        <name>CoA</name>
        <dbReference type="ChEBI" id="CHEBI:57287"/>
    </ligand>
</feature>
<dbReference type="Pfam" id="PF17837">
    <property type="entry name" value="4PPT_N"/>
    <property type="match status" value="1"/>
</dbReference>
<dbReference type="PRINTS" id="PR01399">
    <property type="entry name" value="ENTSNTHTASED"/>
</dbReference>
<feature type="binding site" evidence="12">
    <location>
        <position position="60"/>
    </location>
    <ligand>
        <name>CoA</name>
        <dbReference type="ChEBI" id="CHEBI:57287"/>
    </ligand>
</feature>
<feature type="binding site" evidence="13">
    <location>
        <position position="118"/>
    </location>
    <ligand>
        <name>Mg(2+)</name>
        <dbReference type="ChEBI" id="CHEBI:18420"/>
    </ligand>
</feature>
<feature type="binding site" evidence="12">
    <location>
        <position position="52"/>
    </location>
    <ligand>
        <name>CoA</name>
        <dbReference type="ChEBI" id="CHEBI:57287"/>
    </ligand>
</feature>
<feature type="domain" description="4'-phosphopantetheinyl transferase" evidence="14">
    <location>
        <begin position="114"/>
        <end position="194"/>
    </location>
</feature>
<evidence type="ECO:0000259" key="15">
    <source>
        <dbReference type="Pfam" id="PF17837"/>
    </source>
</evidence>
<dbReference type="InterPro" id="IPR037143">
    <property type="entry name" value="4-PPantetheinyl_Trfase_dom_sf"/>
</dbReference>
<dbReference type="Pfam" id="PF01648">
    <property type="entry name" value="ACPS"/>
    <property type="match status" value="1"/>
</dbReference>
<reference evidence="16 17" key="1">
    <citation type="submission" date="2017-08" db="EMBL/GenBank/DDBJ databases">
        <title>Infants hospitalized years apart are colonized by the same room-sourced microbial strains.</title>
        <authorList>
            <person name="Brooks B."/>
            <person name="Olm M.R."/>
            <person name="Firek B.A."/>
            <person name="Baker R."/>
            <person name="Thomas B.C."/>
            <person name="Morowitz M.J."/>
            <person name="Banfield J.F."/>
        </authorList>
    </citation>
    <scope>NUCLEOTIDE SEQUENCE [LARGE SCALE GENOMIC DNA]</scope>
    <source>
        <strain evidence="16">S2_005_002_R2_34</strain>
    </source>
</reference>
<dbReference type="GO" id="GO:0000287">
    <property type="term" value="F:magnesium ion binding"/>
    <property type="evidence" value="ECO:0007669"/>
    <property type="project" value="InterPro"/>
</dbReference>
<dbReference type="GO" id="GO:0009366">
    <property type="term" value="C:enterobactin synthetase complex"/>
    <property type="evidence" value="ECO:0007669"/>
    <property type="project" value="InterPro"/>
</dbReference>
<dbReference type="GO" id="GO:0005886">
    <property type="term" value="C:plasma membrane"/>
    <property type="evidence" value="ECO:0007669"/>
    <property type="project" value="TreeGrafter"/>
</dbReference>
<evidence type="ECO:0000256" key="1">
    <source>
        <dbReference type="ARBA" id="ARBA00003937"/>
    </source>
</evidence>
<evidence type="ECO:0000256" key="10">
    <source>
        <dbReference type="ARBA" id="ARBA00049176"/>
    </source>
</evidence>
<evidence type="ECO:0000256" key="11">
    <source>
        <dbReference type="ARBA" id="ARBA00049191"/>
    </source>
</evidence>
<evidence type="ECO:0000256" key="9">
    <source>
        <dbReference type="ARBA" id="ARBA00031996"/>
    </source>
</evidence>
<dbReference type="SUPFAM" id="SSF56214">
    <property type="entry name" value="4'-phosphopantetheinyl transferase"/>
    <property type="match status" value="1"/>
</dbReference>
<dbReference type="InterPro" id="IPR003542">
    <property type="entry name" value="Enbac_synth_compD-like"/>
</dbReference>
<dbReference type="Gene3D" id="3.90.470.20">
    <property type="entry name" value="4'-phosphopantetheinyl transferase domain"/>
    <property type="match status" value="1"/>
</dbReference>
<evidence type="ECO:0000256" key="3">
    <source>
        <dbReference type="ARBA" id="ARBA00008342"/>
    </source>
</evidence>
<dbReference type="InterPro" id="IPR041354">
    <property type="entry name" value="4PPT_N"/>
</dbReference>
<comment type="catalytic activity">
    <reaction evidence="10">
        <text>apo-[aryl-carrier protein] + CoA = holo-[aryl-carrier protein] + adenosine 3',5'-bisphosphate + H(+)</text>
        <dbReference type="Rhea" id="RHEA:48404"/>
        <dbReference type="Rhea" id="RHEA-COMP:15903"/>
        <dbReference type="Rhea" id="RHEA-COMP:17557"/>
        <dbReference type="ChEBI" id="CHEBI:15378"/>
        <dbReference type="ChEBI" id="CHEBI:29999"/>
        <dbReference type="ChEBI" id="CHEBI:57287"/>
        <dbReference type="ChEBI" id="CHEBI:58343"/>
        <dbReference type="ChEBI" id="CHEBI:64479"/>
    </reaction>
</comment>
<evidence type="ECO:0000256" key="12">
    <source>
        <dbReference type="PIRSR" id="PIRSR603542-1"/>
    </source>
</evidence>
<dbReference type="EMBL" id="QFPW01000002">
    <property type="protein sequence ID" value="PZQ51492.1"/>
    <property type="molecule type" value="Genomic_DNA"/>
</dbReference>
<feature type="binding site" evidence="12">
    <location>
        <position position="166"/>
    </location>
    <ligand>
        <name>CoA</name>
        <dbReference type="ChEBI" id="CHEBI:57287"/>
    </ligand>
</feature>
<dbReference type="GO" id="GO:0008897">
    <property type="term" value="F:holo-[acyl-carrier-protein] synthase activity"/>
    <property type="evidence" value="ECO:0007669"/>
    <property type="project" value="InterPro"/>
</dbReference>
<dbReference type="GO" id="GO:0009239">
    <property type="term" value="P:enterobactin biosynthetic process"/>
    <property type="evidence" value="ECO:0007669"/>
    <property type="project" value="UniProtKB-UniPathway"/>
</dbReference>
<dbReference type="InterPro" id="IPR008278">
    <property type="entry name" value="4-PPantetheinyl_Trfase_dom"/>
</dbReference>
<organism evidence="16 17">
    <name type="scientific">Rhodovulum sulfidophilum</name>
    <name type="common">Rhodobacter sulfidophilus</name>
    <dbReference type="NCBI Taxonomy" id="35806"/>
    <lineage>
        <taxon>Bacteria</taxon>
        <taxon>Pseudomonadati</taxon>
        <taxon>Pseudomonadota</taxon>
        <taxon>Alphaproteobacteria</taxon>
        <taxon>Rhodobacterales</taxon>
        <taxon>Paracoccaceae</taxon>
        <taxon>Rhodovulum</taxon>
    </lineage>
</organism>